<keyword evidence="2" id="KW-1185">Reference proteome</keyword>
<evidence type="ECO:0000313" key="2">
    <source>
        <dbReference type="Proteomes" id="UP000632273"/>
    </source>
</evidence>
<comment type="caution">
    <text evidence="1">The sequence shown here is derived from an EMBL/GenBank/DDBJ whole genome shotgun (WGS) entry which is preliminary data.</text>
</comment>
<reference evidence="2" key="1">
    <citation type="journal article" date="2019" name="Int. J. Syst. Evol. Microbiol.">
        <title>The Global Catalogue of Microorganisms (GCM) 10K type strain sequencing project: providing services to taxonomists for standard genome sequencing and annotation.</title>
        <authorList>
            <consortium name="The Broad Institute Genomics Platform"/>
            <consortium name="The Broad Institute Genome Sequencing Center for Infectious Disease"/>
            <person name="Wu L."/>
            <person name="Ma J."/>
        </authorList>
    </citation>
    <scope>NUCLEOTIDE SEQUENCE [LARGE SCALE GENOMIC DNA]</scope>
    <source>
        <strain evidence="2">CGMCC 1.15197</strain>
    </source>
</reference>
<name>A0ABQ1UVN9_9BACT</name>
<evidence type="ECO:0000313" key="1">
    <source>
        <dbReference type="EMBL" id="GGF26406.1"/>
    </source>
</evidence>
<dbReference type="RefSeq" id="WP_188816103.1">
    <property type="nucleotide sequence ID" value="NZ_BMHT01000010.1"/>
</dbReference>
<proteinExistence type="predicted"/>
<dbReference type="Proteomes" id="UP000632273">
    <property type="component" value="Unassembled WGS sequence"/>
</dbReference>
<dbReference type="EMBL" id="BMHT01000010">
    <property type="protein sequence ID" value="GGF26406.1"/>
    <property type="molecule type" value="Genomic_DNA"/>
</dbReference>
<protein>
    <submittedName>
        <fullName evidence="1">Uncharacterized protein</fullName>
    </submittedName>
</protein>
<organism evidence="1 2">
    <name type="scientific">Hymenobacter cavernae</name>
    <dbReference type="NCBI Taxonomy" id="2044852"/>
    <lineage>
        <taxon>Bacteria</taxon>
        <taxon>Pseudomonadati</taxon>
        <taxon>Bacteroidota</taxon>
        <taxon>Cytophagia</taxon>
        <taxon>Cytophagales</taxon>
        <taxon>Hymenobacteraceae</taxon>
        <taxon>Hymenobacter</taxon>
    </lineage>
</organism>
<dbReference type="InterPro" id="IPR057004">
    <property type="entry name" value="Gp90-like"/>
</dbReference>
<sequence>METAIVNLETIYSKLEKIFRTKKAVKVVCFDHKVKVIHYQTTIFEVNQDGEITLDNGGYMTRTTKDHLNECLEALGKVERIYQKKGKWYVSGLDTTEFTRGFKMTTY</sequence>
<gene>
    <name evidence="1" type="ORF">GCM10011383_42410</name>
</gene>
<dbReference type="Pfam" id="PF23790">
    <property type="entry name" value="Kyano_Gp96"/>
    <property type="match status" value="1"/>
</dbReference>
<accession>A0ABQ1UVN9</accession>